<name>A0A430FNT9_9BIFI</name>
<gene>
    <name evidence="3" type="ORF">D2E24_1612</name>
</gene>
<evidence type="ECO:0000256" key="2">
    <source>
        <dbReference type="SAM" id="Phobius"/>
    </source>
</evidence>
<keyword evidence="3" id="KW-0418">Kinase</keyword>
<dbReference type="AlphaFoldDB" id="A0A430FNT9"/>
<dbReference type="RefSeq" id="WP_164521063.1">
    <property type="nucleotide sequence ID" value="NZ_QXGK01000018.1"/>
</dbReference>
<accession>A0A430FNT9</accession>
<feature type="region of interest" description="Disordered" evidence="1">
    <location>
        <begin position="190"/>
        <end position="212"/>
    </location>
</feature>
<evidence type="ECO:0000313" key="3">
    <source>
        <dbReference type="EMBL" id="RSX54491.1"/>
    </source>
</evidence>
<dbReference type="Proteomes" id="UP000287470">
    <property type="component" value="Unassembled WGS sequence"/>
</dbReference>
<feature type="region of interest" description="Disordered" evidence="1">
    <location>
        <begin position="239"/>
        <end position="259"/>
    </location>
</feature>
<dbReference type="EMBL" id="QXGK01000018">
    <property type="protein sequence ID" value="RSX54491.1"/>
    <property type="molecule type" value="Genomic_DNA"/>
</dbReference>
<evidence type="ECO:0000256" key="1">
    <source>
        <dbReference type="SAM" id="MobiDB-lite"/>
    </source>
</evidence>
<organism evidence="3 4">
    <name type="scientific">Bifidobacterium samirii</name>
    <dbReference type="NCBI Taxonomy" id="2306974"/>
    <lineage>
        <taxon>Bacteria</taxon>
        <taxon>Bacillati</taxon>
        <taxon>Actinomycetota</taxon>
        <taxon>Actinomycetes</taxon>
        <taxon>Bifidobacteriales</taxon>
        <taxon>Bifidobacteriaceae</taxon>
        <taxon>Bifidobacterium</taxon>
    </lineage>
</organism>
<feature type="compositionally biased region" description="Basic and acidic residues" evidence="1">
    <location>
        <begin position="250"/>
        <end position="259"/>
    </location>
</feature>
<keyword evidence="2" id="KW-0472">Membrane</keyword>
<keyword evidence="2" id="KW-0812">Transmembrane</keyword>
<feature type="transmembrane region" description="Helical" evidence="2">
    <location>
        <begin position="108"/>
        <end position="133"/>
    </location>
</feature>
<keyword evidence="4" id="KW-1185">Reference proteome</keyword>
<comment type="caution">
    <text evidence="3">The sequence shown here is derived from an EMBL/GenBank/DDBJ whole genome shotgun (WGS) entry which is preliminary data.</text>
</comment>
<evidence type="ECO:0000313" key="4">
    <source>
        <dbReference type="Proteomes" id="UP000287470"/>
    </source>
</evidence>
<keyword evidence="3" id="KW-0808">Transferase</keyword>
<keyword evidence="2" id="KW-1133">Transmembrane helix</keyword>
<feature type="transmembrane region" description="Helical" evidence="2">
    <location>
        <begin position="71"/>
        <end position="96"/>
    </location>
</feature>
<proteinExistence type="predicted"/>
<protein>
    <submittedName>
        <fullName evidence="3">Signal transduction histidine kinase-like protein</fullName>
    </submittedName>
</protein>
<feature type="transmembrane region" description="Helical" evidence="2">
    <location>
        <begin position="29"/>
        <end position="59"/>
    </location>
</feature>
<dbReference type="GO" id="GO:0016301">
    <property type="term" value="F:kinase activity"/>
    <property type="evidence" value="ECO:0007669"/>
    <property type="project" value="UniProtKB-KW"/>
</dbReference>
<sequence>MAAVCAAAAVAVLIETVLRWPDGHLRSYLLIPLLALASLATLPIVPQSGAWLIVTLYCVGLVSPFPMSYSYTLALLVALAVIAKDSRAAACIAGVLSATALMVDRRLLFGWGLSDSVVVSFAYCMFAIVIGMASRWRADRARMADRLHRQRERESIALTLHDVISNDLAYAIMRIDDTLRPDARAADAADGIAGGGRPAGPDGCGMTSHGGDHAGTLRELRSVLDHALHGTHAVIATLDGRMPDPEDSAEPERHHRAGDRTERIVSCIDEQEERLRRLGFCGQTLLPDTLPHLSETRTLLLTGLLEEIYMNIAKHGDPGHGYVVALARENPARTGFRERGGRQDGTDGSDIIVVTAADTPRRTPASTGLGSGLERYRRMGVGIDVTADADQWTLSARLPAR</sequence>
<reference evidence="3 4" key="1">
    <citation type="submission" date="2018-09" db="EMBL/GenBank/DDBJ databases">
        <title>Characterization of the phylogenetic diversity of five novel species belonging to the genus Bifidobacterium.</title>
        <authorList>
            <person name="Lugli G.A."/>
            <person name="Duranti S."/>
            <person name="Milani C."/>
        </authorList>
    </citation>
    <scope>NUCLEOTIDE SEQUENCE [LARGE SCALE GENOMIC DNA]</scope>
    <source>
        <strain evidence="3 4">2033B</strain>
    </source>
</reference>